<evidence type="ECO:0000256" key="9">
    <source>
        <dbReference type="ARBA" id="ARBA00024867"/>
    </source>
</evidence>
<dbReference type="Pfam" id="PF00072">
    <property type="entry name" value="Response_reg"/>
    <property type="match status" value="1"/>
</dbReference>
<dbReference type="Gene3D" id="1.10.10.60">
    <property type="entry name" value="Homeodomain-like"/>
    <property type="match status" value="2"/>
</dbReference>
<keyword evidence="7" id="KW-0238">DNA-binding</keyword>
<feature type="domain" description="HTH araC/xylS-type" evidence="11">
    <location>
        <begin position="334"/>
        <end position="432"/>
    </location>
</feature>
<dbReference type="InterPro" id="IPR001789">
    <property type="entry name" value="Sig_transdc_resp-reg_receiver"/>
</dbReference>
<dbReference type="InterPro" id="IPR018060">
    <property type="entry name" value="HTH_AraC"/>
</dbReference>
<keyword evidence="5" id="KW-0902">Two-component regulatory system</keyword>
<reference evidence="13" key="2">
    <citation type="journal article" date="2021" name="PeerJ">
        <title>Extensive microbial diversity within the chicken gut microbiome revealed by metagenomics and culture.</title>
        <authorList>
            <person name="Gilroy R."/>
            <person name="Ravi A."/>
            <person name="Getino M."/>
            <person name="Pursley I."/>
            <person name="Horton D.L."/>
            <person name="Alikhan N.F."/>
            <person name="Baker D."/>
            <person name="Gharbi K."/>
            <person name="Hall N."/>
            <person name="Watson M."/>
            <person name="Adriaenssens E.M."/>
            <person name="Foster-Nyarko E."/>
            <person name="Jarju S."/>
            <person name="Secka A."/>
            <person name="Antonio M."/>
            <person name="Oren A."/>
            <person name="Chaudhuri R.R."/>
            <person name="La Ragione R."/>
            <person name="Hildebrand F."/>
            <person name="Pallen M.J."/>
        </authorList>
    </citation>
    <scope>NUCLEOTIDE SEQUENCE</scope>
    <source>
        <strain evidence="13">CHK181-108</strain>
    </source>
</reference>
<feature type="domain" description="Response regulatory" evidence="12">
    <location>
        <begin position="3"/>
        <end position="120"/>
    </location>
</feature>
<dbReference type="InterPro" id="IPR009057">
    <property type="entry name" value="Homeodomain-like_sf"/>
</dbReference>
<comment type="caution">
    <text evidence="13">The sequence shown here is derived from an EMBL/GenBank/DDBJ whole genome shotgun (WGS) entry which is preliminary data.</text>
</comment>
<dbReference type="EMBL" id="DVLU01000034">
    <property type="protein sequence ID" value="HIT85051.1"/>
    <property type="molecule type" value="Genomic_DNA"/>
</dbReference>
<gene>
    <name evidence="13" type="ORF">IAA60_03980</name>
</gene>
<accession>A0A9D1KQI3</accession>
<keyword evidence="6" id="KW-0805">Transcription regulation</keyword>
<dbReference type="GO" id="GO:0005737">
    <property type="term" value="C:cytoplasm"/>
    <property type="evidence" value="ECO:0007669"/>
    <property type="project" value="UniProtKB-SubCell"/>
</dbReference>
<evidence type="ECO:0000256" key="10">
    <source>
        <dbReference type="PROSITE-ProRule" id="PRU00169"/>
    </source>
</evidence>
<dbReference type="SUPFAM" id="SSF46689">
    <property type="entry name" value="Homeodomain-like"/>
    <property type="match status" value="1"/>
</dbReference>
<evidence type="ECO:0000259" key="12">
    <source>
        <dbReference type="PROSITE" id="PS50110"/>
    </source>
</evidence>
<keyword evidence="3" id="KW-0963">Cytoplasm</keyword>
<dbReference type="InterPro" id="IPR051552">
    <property type="entry name" value="HptR"/>
</dbReference>
<evidence type="ECO:0000313" key="13">
    <source>
        <dbReference type="EMBL" id="HIT85051.1"/>
    </source>
</evidence>
<dbReference type="PANTHER" id="PTHR42713:SF3">
    <property type="entry name" value="TRANSCRIPTIONAL REGULATORY PROTEIN HPTR"/>
    <property type="match status" value="1"/>
</dbReference>
<organism evidence="13 14">
    <name type="scientific">Candidatus Ornithomonoglobus intestinigallinarum</name>
    <dbReference type="NCBI Taxonomy" id="2840894"/>
    <lineage>
        <taxon>Bacteria</taxon>
        <taxon>Bacillati</taxon>
        <taxon>Bacillota</taxon>
        <taxon>Clostridia</taxon>
        <taxon>Candidatus Ornithomonoglobus</taxon>
    </lineage>
</organism>
<evidence type="ECO:0000256" key="1">
    <source>
        <dbReference type="ARBA" id="ARBA00004496"/>
    </source>
</evidence>
<evidence type="ECO:0000256" key="6">
    <source>
        <dbReference type="ARBA" id="ARBA00023015"/>
    </source>
</evidence>
<dbReference type="PANTHER" id="PTHR42713">
    <property type="entry name" value="HISTIDINE KINASE-RELATED"/>
    <property type="match status" value="1"/>
</dbReference>
<dbReference type="Proteomes" id="UP000824165">
    <property type="component" value="Unassembled WGS sequence"/>
</dbReference>
<name>A0A9D1KQI3_9FIRM</name>
<dbReference type="Gene3D" id="3.40.50.2300">
    <property type="match status" value="1"/>
</dbReference>
<evidence type="ECO:0000313" key="14">
    <source>
        <dbReference type="Proteomes" id="UP000824165"/>
    </source>
</evidence>
<evidence type="ECO:0000256" key="5">
    <source>
        <dbReference type="ARBA" id="ARBA00023012"/>
    </source>
</evidence>
<dbReference type="PROSITE" id="PS01124">
    <property type="entry name" value="HTH_ARAC_FAMILY_2"/>
    <property type="match status" value="1"/>
</dbReference>
<dbReference type="SMART" id="SM00342">
    <property type="entry name" value="HTH_ARAC"/>
    <property type="match status" value="1"/>
</dbReference>
<dbReference type="InterPro" id="IPR011006">
    <property type="entry name" value="CheY-like_superfamily"/>
</dbReference>
<evidence type="ECO:0000256" key="8">
    <source>
        <dbReference type="ARBA" id="ARBA00023163"/>
    </source>
</evidence>
<proteinExistence type="predicted"/>
<dbReference type="Pfam" id="PF12833">
    <property type="entry name" value="HTH_18"/>
    <property type="match status" value="1"/>
</dbReference>
<reference evidence="13" key="1">
    <citation type="submission" date="2020-10" db="EMBL/GenBank/DDBJ databases">
        <authorList>
            <person name="Gilroy R."/>
        </authorList>
    </citation>
    <scope>NUCLEOTIDE SEQUENCE</scope>
    <source>
        <strain evidence="13">CHK181-108</strain>
    </source>
</reference>
<dbReference type="GO" id="GO:0000160">
    <property type="term" value="P:phosphorelay signal transduction system"/>
    <property type="evidence" value="ECO:0007669"/>
    <property type="project" value="UniProtKB-KW"/>
</dbReference>
<dbReference type="InterPro" id="IPR020449">
    <property type="entry name" value="Tscrpt_reg_AraC-type_HTH"/>
</dbReference>
<keyword evidence="4 10" id="KW-0597">Phosphoprotein</keyword>
<dbReference type="GO" id="GO:0043565">
    <property type="term" value="F:sequence-specific DNA binding"/>
    <property type="evidence" value="ECO:0007669"/>
    <property type="project" value="InterPro"/>
</dbReference>
<evidence type="ECO:0000256" key="3">
    <source>
        <dbReference type="ARBA" id="ARBA00022490"/>
    </source>
</evidence>
<comment type="function">
    <text evidence="9">May play the central regulatory role in sporulation. It may be an element of the effector pathway responsible for the activation of sporulation genes in response to nutritional stress. Spo0A may act in concert with spo0H (a sigma factor) to control the expression of some genes that are critical to the sporulation process.</text>
</comment>
<evidence type="ECO:0000256" key="7">
    <source>
        <dbReference type="ARBA" id="ARBA00023125"/>
    </source>
</evidence>
<dbReference type="SMART" id="SM00448">
    <property type="entry name" value="REC"/>
    <property type="match status" value="1"/>
</dbReference>
<dbReference type="PROSITE" id="PS00041">
    <property type="entry name" value="HTH_ARAC_FAMILY_1"/>
    <property type="match status" value="1"/>
</dbReference>
<dbReference type="SUPFAM" id="SSF52172">
    <property type="entry name" value="CheY-like"/>
    <property type="match status" value="1"/>
</dbReference>
<dbReference type="InterPro" id="IPR018062">
    <property type="entry name" value="HTH_AraC-typ_CS"/>
</dbReference>
<comment type="subcellular location">
    <subcellularLocation>
        <location evidence="1">Cytoplasm</location>
    </subcellularLocation>
</comment>
<dbReference type="PRINTS" id="PR00032">
    <property type="entry name" value="HTHARAC"/>
</dbReference>
<evidence type="ECO:0000256" key="4">
    <source>
        <dbReference type="ARBA" id="ARBA00022553"/>
    </source>
</evidence>
<evidence type="ECO:0000259" key="11">
    <source>
        <dbReference type="PROSITE" id="PS01124"/>
    </source>
</evidence>
<keyword evidence="8" id="KW-0804">Transcription</keyword>
<sequence>MIKVYIADDEVPVVDGMKDFINTNFKSMKVVGSAYDGQTAMEEIRQQKPDIVITDVRMPGLNGVELSKKLREEMESVEILFVSGYDDVEYMRNALKVEAIDYILKPVNVAELKQVLSKFEIKFNKETEQRKYSIEMEQKLLQSMPALQQRFFSMLINRYRIGKQPAGFNRRMLCNRMKFLGLELPYEGKYMAIAMWIKNIDKLYGSDDYMEVEMFSFAIQNVMQEITAKYAKGYVFETEYNEFGAILCFKGDYSDRLLQMANEMHKTMLDIFSLETVLAIGDEVENISEIGLSWEFADDSVREKQYLGSNKTIYIAPHSREGRERHGKLSNVVTEIKGIINKRYGEKLSLNEIASEVYLTPTYVCLLFKEDTGITVNEYITKVRMAKAKEYLTNTSMKLPDIADKIGYSDASYFSKLFKRQVGMLPSEYRQQFKRH</sequence>
<feature type="modified residue" description="4-aspartylphosphate" evidence="10">
    <location>
        <position position="55"/>
    </location>
</feature>
<dbReference type="PROSITE" id="PS50110">
    <property type="entry name" value="RESPONSE_REGULATORY"/>
    <property type="match status" value="1"/>
</dbReference>
<dbReference type="GO" id="GO:0003700">
    <property type="term" value="F:DNA-binding transcription factor activity"/>
    <property type="evidence" value="ECO:0007669"/>
    <property type="project" value="InterPro"/>
</dbReference>
<dbReference type="AlphaFoldDB" id="A0A9D1KQI3"/>
<protein>
    <recommendedName>
        <fullName evidence="2">Stage 0 sporulation protein A homolog</fullName>
    </recommendedName>
</protein>
<evidence type="ECO:0000256" key="2">
    <source>
        <dbReference type="ARBA" id="ARBA00018672"/>
    </source>
</evidence>
<dbReference type="CDD" id="cd17536">
    <property type="entry name" value="REC_YesN-like"/>
    <property type="match status" value="1"/>
</dbReference>